<name>A0A0P9TIV6_PSEAV</name>
<feature type="region of interest" description="Disordered" evidence="1">
    <location>
        <begin position="36"/>
        <end position="105"/>
    </location>
</feature>
<dbReference type="EMBL" id="LJQP01000143">
    <property type="protein sequence ID" value="KPX72614.1"/>
    <property type="molecule type" value="Genomic_DNA"/>
</dbReference>
<protein>
    <submittedName>
        <fullName evidence="3">Serine-aspartate repeat-containing protein</fullName>
    </submittedName>
</protein>
<evidence type="ECO:0000256" key="1">
    <source>
        <dbReference type="SAM" id="MobiDB-lite"/>
    </source>
</evidence>
<evidence type="ECO:0000256" key="2">
    <source>
        <dbReference type="SAM" id="SignalP"/>
    </source>
</evidence>
<comment type="caution">
    <text evidence="3">The sequence shown here is derived from an EMBL/GenBank/DDBJ whole genome shotgun (WGS) entry which is preliminary data.</text>
</comment>
<proteinExistence type="predicted"/>
<dbReference type="PATRIC" id="fig|53707.9.peg.5431"/>
<accession>A0A0P9TIV6</accession>
<evidence type="ECO:0000313" key="4">
    <source>
        <dbReference type="Proteomes" id="UP000050265"/>
    </source>
</evidence>
<reference evidence="3 4" key="1">
    <citation type="submission" date="2015-09" db="EMBL/GenBank/DDBJ databases">
        <title>Genome announcement of multiple Pseudomonas syringae strains.</title>
        <authorList>
            <person name="Thakur S."/>
            <person name="Wang P.W."/>
            <person name="Gong Y."/>
            <person name="Weir B.S."/>
            <person name="Guttman D.S."/>
        </authorList>
    </citation>
    <scope>NUCLEOTIDE SEQUENCE [LARGE SCALE GENOMIC DNA]</scope>
    <source>
        <strain evidence="3 4">ICMP3507</strain>
    </source>
</reference>
<sequence length="105" mass="11185">MRVYNALTAKIGGLLLVLTMVGTSLPAYAVNDCDMDDENSTDARCGGNDKDLDNDNVTDAAFGGNDKDMDNDHHTDAAFGGTDRDLDNDNNTDKYHGSVPSAAKK</sequence>
<keyword evidence="2" id="KW-0732">Signal</keyword>
<dbReference type="Proteomes" id="UP000050265">
    <property type="component" value="Unassembled WGS sequence"/>
</dbReference>
<dbReference type="AlphaFoldDB" id="A0A0P9TIV6"/>
<feature type="compositionally biased region" description="Basic and acidic residues" evidence="1">
    <location>
        <begin position="65"/>
        <end position="96"/>
    </location>
</feature>
<evidence type="ECO:0000313" key="3">
    <source>
        <dbReference type="EMBL" id="KPX72614.1"/>
    </source>
</evidence>
<feature type="signal peptide" evidence="2">
    <location>
        <begin position="1"/>
        <end position="29"/>
    </location>
</feature>
<organism evidence="3 4">
    <name type="scientific">Pseudomonas amygdali pv. lachrymans</name>
    <name type="common">Pseudomonas syringae pv. lachrymans</name>
    <dbReference type="NCBI Taxonomy" id="53707"/>
    <lineage>
        <taxon>Bacteria</taxon>
        <taxon>Pseudomonadati</taxon>
        <taxon>Pseudomonadota</taxon>
        <taxon>Gammaproteobacteria</taxon>
        <taxon>Pseudomonadales</taxon>
        <taxon>Pseudomonadaceae</taxon>
        <taxon>Pseudomonas</taxon>
        <taxon>Pseudomonas amygdali</taxon>
    </lineage>
</organism>
<gene>
    <name evidence="3" type="ORF">ALO35_03645</name>
</gene>
<feature type="chain" id="PRO_5006169053" evidence="2">
    <location>
        <begin position="30"/>
        <end position="105"/>
    </location>
</feature>